<dbReference type="STRING" id="486041.B0D5N4"/>
<dbReference type="Proteomes" id="UP000001194">
    <property type="component" value="Unassembled WGS sequence"/>
</dbReference>
<name>B0D5N4_LACBS</name>
<protein>
    <submittedName>
        <fullName evidence="1">Predicted protein</fullName>
    </submittedName>
</protein>
<dbReference type="OrthoDB" id="9986966at2759"/>
<accession>B0D5N4</accession>
<dbReference type="InterPro" id="IPR035992">
    <property type="entry name" value="Ricin_B-like_lectins"/>
</dbReference>
<dbReference type="GeneID" id="6075225"/>
<reference evidence="1 2" key="1">
    <citation type="journal article" date="2008" name="Nature">
        <title>The genome of Laccaria bicolor provides insights into mycorrhizal symbiosis.</title>
        <authorList>
            <person name="Martin F."/>
            <person name="Aerts A."/>
            <person name="Ahren D."/>
            <person name="Brun A."/>
            <person name="Danchin E.G.J."/>
            <person name="Duchaussoy F."/>
            <person name="Gibon J."/>
            <person name="Kohler A."/>
            <person name="Lindquist E."/>
            <person name="Pereda V."/>
            <person name="Salamov A."/>
            <person name="Shapiro H.J."/>
            <person name="Wuyts J."/>
            <person name="Blaudez D."/>
            <person name="Buee M."/>
            <person name="Brokstein P."/>
            <person name="Canbaeck B."/>
            <person name="Cohen D."/>
            <person name="Courty P.E."/>
            <person name="Coutinho P.M."/>
            <person name="Delaruelle C."/>
            <person name="Detter J.C."/>
            <person name="Deveau A."/>
            <person name="DiFazio S."/>
            <person name="Duplessis S."/>
            <person name="Fraissinet-Tachet L."/>
            <person name="Lucic E."/>
            <person name="Frey-Klett P."/>
            <person name="Fourrey C."/>
            <person name="Feussner I."/>
            <person name="Gay G."/>
            <person name="Grimwood J."/>
            <person name="Hoegger P.J."/>
            <person name="Jain P."/>
            <person name="Kilaru S."/>
            <person name="Labbe J."/>
            <person name="Lin Y.C."/>
            <person name="Legue V."/>
            <person name="Le Tacon F."/>
            <person name="Marmeisse R."/>
            <person name="Melayah D."/>
            <person name="Montanini B."/>
            <person name="Muratet M."/>
            <person name="Nehls U."/>
            <person name="Niculita-Hirzel H."/>
            <person name="Oudot-Le Secq M.P."/>
            <person name="Peter M."/>
            <person name="Quesneville H."/>
            <person name="Rajashekar B."/>
            <person name="Reich M."/>
            <person name="Rouhier N."/>
            <person name="Schmutz J."/>
            <person name="Yin T."/>
            <person name="Chalot M."/>
            <person name="Henrissat B."/>
            <person name="Kuees U."/>
            <person name="Lucas S."/>
            <person name="Van de Peer Y."/>
            <person name="Podila G.K."/>
            <person name="Polle A."/>
            <person name="Pukkila P.J."/>
            <person name="Richardson P.M."/>
            <person name="Rouze P."/>
            <person name="Sanders I.R."/>
            <person name="Stajich J.E."/>
            <person name="Tunlid A."/>
            <person name="Tuskan G."/>
            <person name="Grigoriev I.V."/>
        </authorList>
    </citation>
    <scope>NUCLEOTIDE SEQUENCE [LARGE SCALE GENOMIC DNA]</scope>
    <source>
        <strain evidence="2">S238N-H82 / ATCC MYA-4686</strain>
    </source>
</reference>
<dbReference type="RefSeq" id="XP_001879433.1">
    <property type="nucleotide sequence ID" value="XM_001879398.1"/>
</dbReference>
<organism evidence="2">
    <name type="scientific">Laccaria bicolor (strain S238N-H82 / ATCC MYA-4686)</name>
    <name type="common">Bicoloured deceiver</name>
    <name type="synonym">Laccaria laccata var. bicolor</name>
    <dbReference type="NCBI Taxonomy" id="486041"/>
    <lineage>
        <taxon>Eukaryota</taxon>
        <taxon>Fungi</taxon>
        <taxon>Dikarya</taxon>
        <taxon>Basidiomycota</taxon>
        <taxon>Agaricomycotina</taxon>
        <taxon>Agaricomycetes</taxon>
        <taxon>Agaricomycetidae</taxon>
        <taxon>Agaricales</taxon>
        <taxon>Agaricineae</taxon>
        <taxon>Hydnangiaceae</taxon>
        <taxon>Laccaria</taxon>
    </lineage>
</organism>
<dbReference type="AlphaFoldDB" id="B0D5N4"/>
<gene>
    <name evidence="1" type="ORF">LACBIDRAFT_317979</name>
</gene>
<dbReference type="Gene3D" id="2.80.10.50">
    <property type="match status" value="1"/>
</dbReference>
<evidence type="ECO:0000313" key="2">
    <source>
        <dbReference type="Proteomes" id="UP000001194"/>
    </source>
</evidence>
<dbReference type="KEGG" id="lbc:LACBIDRAFT_317979"/>
<dbReference type="EMBL" id="DS547098">
    <property type="protein sequence ID" value="EDR10048.1"/>
    <property type="molecule type" value="Genomic_DNA"/>
</dbReference>
<keyword evidence="2" id="KW-1185">Reference proteome</keyword>
<proteinExistence type="predicted"/>
<sequence>MLFYPLLNCWYRLTNLWTGEALSLDVVNDNGTHSSGILQMSATGSYSGQYWRFQPFPAGSTTTYALSTWFLGEGMRLDVYGDIKTEPRLALAGQYSGQVWTMTSWGDGTYMFTNKYSGSGLHLDVYSDTERPFLEGGDHIGQHWRITPITPIVGG</sequence>
<dbReference type="SUPFAM" id="SSF50370">
    <property type="entry name" value="Ricin B-like lectins"/>
    <property type="match status" value="1"/>
</dbReference>
<dbReference type="InParanoid" id="B0D5N4"/>
<evidence type="ECO:0000313" key="1">
    <source>
        <dbReference type="EMBL" id="EDR10048.1"/>
    </source>
</evidence>
<dbReference type="HOGENOM" id="CLU_126681_0_0_1"/>
<dbReference type="CDD" id="cd00161">
    <property type="entry name" value="beta-trefoil_Ricin-like"/>
    <property type="match status" value="1"/>
</dbReference>